<dbReference type="GO" id="GO:0000166">
    <property type="term" value="F:nucleotide binding"/>
    <property type="evidence" value="ECO:0007669"/>
    <property type="project" value="InterPro"/>
</dbReference>
<dbReference type="GO" id="GO:0006260">
    <property type="term" value="P:DNA replication"/>
    <property type="evidence" value="ECO:0007669"/>
    <property type="project" value="UniProtKB-KW"/>
</dbReference>
<dbReference type="AlphaFoldDB" id="A0A0F9U3S0"/>
<protein>
    <recommendedName>
        <fullName evidence="2">DNA-directed DNA polymerase</fullName>
        <ecNumber evidence="2">2.7.7.7</ecNumber>
    </recommendedName>
</protein>
<comment type="caution">
    <text evidence="10">The sequence shown here is derived from an EMBL/GenBank/DDBJ whole genome shotgun (WGS) entry which is preliminary data.</text>
</comment>
<dbReference type="PANTHER" id="PTHR33568:SF3">
    <property type="entry name" value="DNA-DIRECTED DNA POLYMERASE"/>
    <property type="match status" value="1"/>
</dbReference>
<dbReference type="PANTHER" id="PTHR33568">
    <property type="entry name" value="DNA POLYMERASE"/>
    <property type="match status" value="1"/>
</dbReference>
<dbReference type="InterPro" id="IPR023211">
    <property type="entry name" value="DNA_pol_palm_dom_sf"/>
</dbReference>
<gene>
    <name evidence="10" type="ORF">LCGC14_0576880</name>
</gene>
<evidence type="ECO:0000256" key="8">
    <source>
        <dbReference type="ARBA" id="ARBA00049244"/>
    </source>
</evidence>
<evidence type="ECO:0000256" key="5">
    <source>
        <dbReference type="ARBA" id="ARBA00022705"/>
    </source>
</evidence>
<comment type="catalytic activity">
    <reaction evidence="8">
        <text>DNA(n) + a 2'-deoxyribonucleoside 5'-triphosphate = DNA(n+1) + diphosphate</text>
        <dbReference type="Rhea" id="RHEA:22508"/>
        <dbReference type="Rhea" id="RHEA-COMP:17339"/>
        <dbReference type="Rhea" id="RHEA-COMP:17340"/>
        <dbReference type="ChEBI" id="CHEBI:33019"/>
        <dbReference type="ChEBI" id="CHEBI:61560"/>
        <dbReference type="ChEBI" id="CHEBI:173112"/>
        <dbReference type="EC" id="2.7.7.7"/>
    </reaction>
</comment>
<dbReference type="InterPro" id="IPR043502">
    <property type="entry name" value="DNA/RNA_pol_sf"/>
</dbReference>
<reference evidence="10" key="1">
    <citation type="journal article" date="2015" name="Nature">
        <title>Complex archaea that bridge the gap between prokaryotes and eukaryotes.</title>
        <authorList>
            <person name="Spang A."/>
            <person name="Saw J.H."/>
            <person name="Jorgensen S.L."/>
            <person name="Zaremba-Niedzwiedzka K."/>
            <person name="Martijn J."/>
            <person name="Lind A.E."/>
            <person name="van Eijk R."/>
            <person name="Schleper C."/>
            <person name="Guy L."/>
            <person name="Ettema T.J."/>
        </authorList>
    </citation>
    <scope>NUCLEOTIDE SEQUENCE</scope>
</reference>
<evidence type="ECO:0000259" key="9">
    <source>
        <dbReference type="Pfam" id="PF03175"/>
    </source>
</evidence>
<feature type="domain" description="DNA-directed DNA polymerase family B mitochondria/virus" evidence="9">
    <location>
        <begin position="105"/>
        <end position="416"/>
    </location>
</feature>
<keyword evidence="4" id="KW-0548">Nucleotidyltransferase</keyword>
<accession>A0A0F9U3S0</accession>
<dbReference type="InterPro" id="IPR006172">
    <property type="entry name" value="DNA-dir_DNA_pol_B"/>
</dbReference>
<dbReference type="Gene3D" id="1.10.287.690">
    <property type="entry name" value="Helix hairpin bin"/>
    <property type="match status" value="1"/>
</dbReference>
<dbReference type="InterPro" id="IPR004868">
    <property type="entry name" value="DNA-dir_DNA_pol_B_mt/vir"/>
</dbReference>
<dbReference type="PROSITE" id="PS00116">
    <property type="entry name" value="DNA_POLYMERASE_B"/>
    <property type="match status" value="1"/>
</dbReference>
<dbReference type="EMBL" id="LAZR01000864">
    <property type="protein sequence ID" value="KKN55946.1"/>
    <property type="molecule type" value="Genomic_DNA"/>
</dbReference>
<dbReference type="GO" id="GO:0003887">
    <property type="term" value="F:DNA-directed DNA polymerase activity"/>
    <property type="evidence" value="ECO:0007669"/>
    <property type="project" value="UniProtKB-KW"/>
</dbReference>
<comment type="similarity">
    <text evidence="1">Belongs to the DNA polymerase type-B family.</text>
</comment>
<organism evidence="10">
    <name type="scientific">marine sediment metagenome</name>
    <dbReference type="NCBI Taxonomy" id="412755"/>
    <lineage>
        <taxon>unclassified sequences</taxon>
        <taxon>metagenomes</taxon>
        <taxon>ecological metagenomes</taxon>
    </lineage>
</organism>
<evidence type="ECO:0000256" key="6">
    <source>
        <dbReference type="ARBA" id="ARBA00022932"/>
    </source>
</evidence>
<dbReference type="GO" id="GO:0003677">
    <property type="term" value="F:DNA binding"/>
    <property type="evidence" value="ECO:0007669"/>
    <property type="project" value="UniProtKB-KW"/>
</dbReference>
<dbReference type="Pfam" id="PF03175">
    <property type="entry name" value="DNA_pol_B_2"/>
    <property type="match status" value="1"/>
</dbReference>
<evidence type="ECO:0000256" key="3">
    <source>
        <dbReference type="ARBA" id="ARBA00022679"/>
    </source>
</evidence>
<evidence type="ECO:0000256" key="1">
    <source>
        <dbReference type="ARBA" id="ARBA00005755"/>
    </source>
</evidence>
<evidence type="ECO:0000256" key="4">
    <source>
        <dbReference type="ARBA" id="ARBA00022695"/>
    </source>
</evidence>
<proteinExistence type="inferred from homology"/>
<name>A0A0F9U3S0_9ZZZZ</name>
<keyword evidence="6" id="KW-0239">DNA-directed DNA polymerase</keyword>
<dbReference type="PRINTS" id="PR00106">
    <property type="entry name" value="DNAPOLB"/>
</dbReference>
<dbReference type="InterPro" id="IPR017964">
    <property type="entry name" value="DNA-dir_DNA_pol_B_CS"/>
</dbReference>
<keyword evidence="5" id="KW-0235">DNA replication</keyword>
<dbReference type="SUPFAM" id="SSF56672">
    <property type="entry name" value="DNA/RNA polymerases"/>
    <property type="match status" value="1"/>
</dbReference>
<evidence type="ECO:0000313" key="10">
    <source>
        <dbReference type="EMBL" id="KKN55946.1"/>
    </source>
</evidence>
<keyword evidence="3" id="KW-0808">Transferase</keyword>
<sequence>MVNEFRKKKYENTWVFATNLGFDFAGLFTEADRQKFVPLFRGSNPLFFKAFLHKGEFYIHRQEKRDSQITFLDTMNYAHLSVEKLGKIVNLPKLTKPDFLGCKPKNEAEWEIIKNYNIRDSETTLKASRFLINSFQELGASAKITIGSTTMSLWRNQYLKETYFGMPEYAMIKMFNGYYGGRTEAFGRGFFRDYNYYDINSLYPSVMLNDFPDPNSLRHTRKPILDYIELFEGMSYVKITTNYDMRYPLLPMRTKVKLLFPVGSFKGWYTHVELREAQKYGYKIQEIYNTYYFKKTCRPFDEFVYDMYDKRREYQKENNPMEMVVKLLLNGLYGKFGQKFLERDNILPEAMITIKWIEENINSTFDKIGDSNYYLIKSKVRPAVFCNPVWAAYITAYARLKLYDLIRLCNPIYCDTDSIITKKTLPTSSRLGKLKLEYRIKEGIIVRPKFYFFKPYHKDAQVKIKGVGTKITEEKFKRMMIDPRIRYKKFAKHRESLRRGFQINEILDIEKVLQLEDTKRHWDREFNHEELHFSKAIDLQKQEEIPFMIEVDSE</sequence>
<dbReference type="Gene3D" id="3.90.1600.10">
    <property type="entry name" value="Palm domain of DNA polymerase"/>
    <property type="match status" value="1"/>
</dbReference>
<keyword evidence="7" id="KW-0238">DNA-binding</keyword>
<evidence type="ECO:0000256" key="2">
    <source>
        <dbReference type="ARBA" id="ARBA00012417"/>
    </source>
</evidence>
<evidence type="ECO:0000256" key="7">
    <source>
        <dbReference type="ARBA" id="ARBA00023125"/>
    </source>
</evidence>
<dbReference type="EC" id="2.7.7.7" evidence="2"/>